<name>A0ABS6FB44_9FIRM</name>
<comment type="caution">
    <text evidence="1">The sequence shown here is derived from an EMBL/GenBank/DDBJ whole genome shotgun (WGS) entry which is preliminary data.</text>
</comment>
<evidence type="ECO:0000313" key="2">
    <source>
        <dbReference type="Proteomes" id="UP000787672"/>
    </source>
</evidence>
<accession>A0ABS6FB44</accession>
<organism evidence="1 2">
    <name type="scientific">Dysosmobacter acutus</name>
    <dbReference type="NCBI Taxonomy" id="2841504"/>
    <lineage>
        <taxon>Bacteria</taxon>
        <taxon>Bacillati</taxon>
        <taxon>Bacillota</taxon>
        <taxon>Clostridia</taxon>
        <taxon>Eubacteriales</taxon>
        <taxon>Oscillospiraceae</taxon>
        <taxon>Dysosmobacter</taxon>
    </lineage>
</organism>
<reference evidence="1 2" key="1">
    <citation type="submission" date="2021-06" db="EMBL/GenBank/DDBJ databases">
        <authorList>
            <person name="Sun Q."/>
            <person name="Li D."/>
        </authorList>
    </citation>
    <scope>NUCLEOTIDE SEQUENCE [LARGE SCALE GENOMIC DNA]</scope>
    <source>
        <strain evidence="1 2">MSJ-2</strain>
    </source>
</reference>
<dbReference type="EMBL" id="JAHLQN010000001">
    <property type="protein sequence ID" value="MBU5626529.1"/>
    <property type="molecule type" value="Genomic_DNA"/>
</dbReference>
<dbReference type="Proteomes" id="UP000787672">
    <property type="component" value="Unassembled WGS sequence"/>
</dbReference>
<gene>
    <name evidence="1" type="ORF">KQI82_06295</name>
</gene>
<keyword evidence="2" id="KW-1185">Reference proteome</keyword>
<evidence type="ECO:0000313" key="1">
    <source>
        <dbReference type="EMBL" id="MBU5626529.1"/>
    </source>
</evidence>
<dbReference type="RefSeq" id="WP_216632010.1">
    <property type="nucleotide sequence ID" value="NZ_JAHLQN010000001.1"/>
</dbReference>
<proteinExistence type="predicted"/>
<sequence length="132" mass="15475">MSGRVIRFTIPYPATSGGRKDWCKRYGMNALYAGLHWAVRKKNADYWHELTRLSMQRAALRKAPAPYPVKIVFYYDDRLDCDNHAYISKMVVDGMKGWLIEDDSRRYVRAVENRFWDEPSGVIGVELREVKL</sequence>
<protein>
    <submittedName>
        <fullName evidence="1">Uncharacterized protein</fullName>
    </submittedName>
</protein>